<keyword evidence="5 6" id="KW-0464">Manganese</keyword>
<evidence type="ECO:0000259" key="9">
    <source>
        <dbReference type="Pfam" id="PF02776"/>
    </source>
</evidence>
<evidence type="ECO:0000256" key="6">
    <source>
        <dbReference type="HAMAP-Rule" id="MF_01659"/>
    </source>
</evidence>
<comment type="pathway">
    <text evidence="6">Quinol/quinone metabolism; menaquinone biosynthesis.</text>
</comment>
<comment type="function">
    <text evidence="6">Catalyzes the thiamine diphosphate-dependent decarboxylation of 2-oxoglutarate and the subsequent addition of the resulting succinic semialdehyde-thiamine pyrophosphate anion to isochorismate to yield 2-succinyl-5-enolpyruvyl-6-hydroxy-3-cyclohexene-1-carboxylate (SEPHCHC).</text>
</comment>
<keyword evidence="3 6" id="KW-0460">Magnesium</keyword>
<dbReference type="PANTHER" id="PTHR42916:SF1">
    <property type="entry name" value="PROTEIN PHYLLO, CHLOROPLASTIC"/>
    <property type="match status" value="1"/>
</dbReference>
<name>A0A1H1EQ90_9MICC</name>
<dbReference type="PANTHER" id="PTHR42916">
    <property type="entry name" value="2-SUCCINYL-5-ENOLPYRUVYL-6-HYDROXY-3-CYCLOHEXENE-1-CARBOXYLATE SYNTHASE"/>
    <property type="match status" value="1"/>
</dbReference>
<comment type="subunit">
    <text evidence="6">Homodimer.</text>
</comment>
<keyword evidence="1 6" id="KW-0808">Transferase</keyword>
<dbReference type="KEGG" id="acry:AC20117_02275"/>
<evidence type="ECO:0000313" key="11">
    <source>
        <dbReference type="Proteomes" id="UP000181917"/>
    </source>
</evidence>
<organism evidence="10 11">
    <name type="scientific">Crystallibacter crystallopoietes</name>
    <dbReference type="NCBI Taxonomy" id="37928"/>
    <lineage>
        <taxon>Bacteria</taxon>
        <taxon>Bacillati</taxon>
        <taxon>Actinomycetota</taxon>
        <taxon>Actinomycetes</taxon>
        <taxon>Micrococcales</taxon>
        <taxon>Micrococcaceae</taxon>
        <taxon>Crystallibacter</taxon>
    </lineage>
</organism>
<keyword evidence="6" id="KW-0474">Menaquinone biosynthesis</keyword>
<evidence type="ECO:0000256" key="1">
    <source>
        <dbReference type="ARBA" id="ARBA00022679"/>
    </source>
</evidence>
<feature type="compositionally biased region" description="Low complexity" evidence="7">
    <location>
        <begin position="218"/>
        <end position="232"/>
    </location>
</feature>
<dbReference type="UniPathway" id="UPA00079"/>
<dbReference type="EMBL" id="FNKH01000002">
    <property type="protein sequence ID" value="SDQ90903.1"/>
    <property type="molecule type" value="Genomic_DNA"/>
</dbReference>
<dbReference type="RefSeq" id="WP_074701161.1">
    <property type="nucleotide sequence ID" value="NZ_CP018863.1"/>
</dbReference>
<dbReference type="Proteomes" id="UP000181917">
    <property type="component" value="Unassembled WGS sequence"/>
</dbReference>
<feature type="domain" description="Thiamine pyrophosphate enzyme TPP-binding" evidence="8">
    <location>
        <begin position="461"/>
        <end position="586"/>
    </location>
</feature>
<comment type="similarity">
    <text evidence="6">Belongs to the TPP enzyme family. MenD subfamily.</text>
</comment>
<evidence type="ECO:0000256" key="4">
    <source>
        <dbReference type="ARBA" id="ARBA00023052"/>
    </source>
</evidence>
<comment type="catalytic activity">
    <reaction evidence="6">
        <text>isochorismate + 2-oxoglutarate + H(+) = 5-enolpyruvoyl-6-hydroxy-2-succinyl-cyclohex-3-ene-1-carboxylate + CO2</text>
        <dbReference type="Rhea" id="RHEA:25593"/>
        <dbReference type="ChEBI" id="CHEBI:15378"/>
        <dbReference type="ChEBI" id="CHEBI:16526"/>
        <dbReference type="ChEBI" id="CHEBI:16810"/>
        <dbReference type="ChEBI" id="CHEBI:29780"/>
        <dbReference type="ChEBI" id="CHEBI:58818"/>
        <dbReference type="EC" id="2.2.1.9"/>
    </reaction>
</comment>
<evidence type="ECO:0000313" key="10">
    <source>
        <dbReference type="EMBL" id="SDQ90903.1"/>
    </source>
</evidence>
<dbReference type="Gene3D" id="3.40.50.970">
    <property type="match status" value="2"/>
</dbReference>
<proteinExistence type="inferred from homology"/>
<dbReference type="HAMAP" id="MF_01659">
    <property type="entry name" value="MenD"/>
    <property type="match status" value="1"/>
</dbReference>
<feature type="compositionally biased region" description="Low complexity" evidence="7">
    <location>
        <begin position="255"/>
        <end position="271"/>
    </location>
</feature>
<dbReference type="GO" id="GO:0009234">
    <property type="term" value="P:menaquinone biosynthetic process"/>
    <property type="evidence" value="ECO:0007669"/>
    <property type="project" value="UniProtKB-UniRule"/>
</dbReference>
<dbReference type="InterPro" id="IPR004433">
    <property type="entry name" value="MenaQ_synth_MenD"/>
</dbReference>
<dbReference type="OrthoDB" id="9791859at2"/>
<reference evidence="10 11" key="1">
    <citation type="submission" date="2016-10" db="EMBL/GenBank/DDBJ databases">
        <authorList>
            <person name="de Groot N.N."/>
        </authorList>
    </citation>
    <scope>NUCLEOTIDE SEQUENCE [LARGE SCALE GENOMIC DNA]</scope>
    <source>
        <strain evidence="10 11">DSM 20117</strain>
    </source>
</reference>
<dbReference type="CDD" id="cd07037">
    <property type="entry name" value="TPP_PYR_MenD"/>
    <property type="match status" value="1"/>
</dbReference>
<dbReference type="InterPro" id="IPR012001">
    <property type="entry name" value="Thiamin_PyroP_enz_TPP-bd_dom"/>
</dbReference>
<dbReference type="STRING" id="37928.SAMN04489742_3040"/>
<keyword evidence="2 6" id="KW-0479">Metal-binding</keyword>
<feature type="region of interest" description="Disordered" evidence="7">
    <location>
        <begin position="255"/>
        <end position="274"/>
    </location>
</feature>
<evidence type="ECO:0000256" key="3">
    <source>
        <dbReference type="ARBA" id="ARBA00022842"/>
    </source>
</evidence>
<comment type="pathway">
    <text evidence="6">Quinol/quinone metabolism; 1,4-dihydroxy-2-naphthoate biosynthesis; 1,4-dihydroxy-2-naphthoate from chorismate: step 2/7.</text>
</comment>
<dbReference type="AlphaFoldDB" id="A0A1H1EQ90"/>
<dbReference type="GO" id="GO:0000287">
    <property type="term" value="F:magnesium ion binding"/>
    <property type="evidence" value="ECO:0007669"/>
    <property type="project" value="UniProtKB-UniRule"/>
</dbReference>
<dbReference type="InterPro" id="IPR011766">
    <property type="entry name" value="TPP_enzyme_TPP-bd"/>
</dbReference>
<feature type="region of interest" description="Disordered" evidence="7">
    <location>
        <begin position="209"/>
        <end position="247"/>
    </location>
</feature>
<sequence>MTVELKSLDAARSAVSALLDGGVRDVVISPGSRSAPLAYALAESEARGELRLHVRIDERAAAFTALGLSLGSLRPVPVVTTSGTAVGELLPAVMEANHAGVELVVLTADRPEELRGTGANQTTSQPGIFGRHVRYAVDVAAGEDPAEAINAGLLAGKGIPVAPVETVQATHTLTATPSQGHQGQHGADHHQGAVGPVHINLAFRDPLVPAMNDGGAPGSRAGAPAAGVQQGQEHQEAPELRQPPAALPEPAVLGTESAKAAPAAVAAPTAESAEERRTVVIAGHGAGAQAEAFARAHRLPLLAEPSSNARFGPNAIAAYRLLLGHLGRDIERAVVFGRPTLSRPVAALLAMSDVQTALFMPEPVAWFEPGRRRERIIGEPAELSTFSGTGPAGWLERWQDAAAAAMPAIGKLLDQAPGLTGLHVGRAVWAAAQGRLVLGSSNPIRDVDLMGTPAAVPAAFVHANRGLAGIDGTISTASGIALGAGRPTTVLLGDLTFLHDATGLFLGNGEAEPDLRIVVVNDAGGGIFSLLEHGEVGGRADYSAAVERLFGTPHQVDLSAIAAAYGVGYRLVEDEAGLGDALREPVAGRSILEVRTDRAALRQLHAGISETVGAALRARLPERPRTLPQVTPS</sequence>
<evidence type="ECO:0000256" key="5">
    <source>
        <dbReference type="ARBA" id="ARBA00023211"/>
    </source>
</evidence>
<dbReference type="EC" id="2.2.1.9" evidence="6"/>
<dbReference type="GO" id="GO:0070204">
    <property type="term" value="F:2-succinyl-5-enolpyruvyl-6-hydroxy-3-cyclohexene-1-carboxylic-acid synthase activity"/>
    <property type="evidence" value="ECO:0007669"/>
    <property type="project" value="UniProtKB-UniRule"/>
</dbReference>
<keyword evidence="11" id="KW-1185">Reference proteome</keyword>
<evidence type="ECO:0000256" key="2">
    <source>
        <dbReference type="ARBA" id="ARBA00022723"/>
    </source>
</evidence>
<evidence type="ECO:0000259" key="8">
    <source>
        <dbReference type="Pfam" id="PF02775"/>
    </source>
</evidence>
<dbReference type="Pfam" id="PF02776">
    <property type="entry name" value="TPP_enzyme_N"/>
    <property type="match status" value="1"/>
</dbReference>
<protein>
    <recommendedName>
        <fullName evidence="6">2-succinyl-5-enolpyruvyl-6-hydroxy-3-cyclohexene-1-carboxylate synthase</fullName>
        <shortName evidence="6">SEPHCHC synthase</shortName>
        <ecNumber evidence="6">2.2.1.9</ecNumber>
    </recommendedName>
    <alternativeName>
        <fullName evidence="6">Menaquinone biosynthesis protein MenD</fullName>
    </alternativeName>
</protein>
<dbReference type="Gene3D" id="3.40.50.1220">
    <property type="entry name" value="TPP-binding domain"/>
    <property type="match status" value="1"/>
</dbReference>
<dbReference type="Pfam" id="PF02775">
    <property type="entry name" value="TPP_enzyme_C"/>
    <property type="match status" value="1"/>
</dbReference>
<evidence type="ECO:0000256" key="7">
    <source>
        <dbReference type="SAM" id="MobiDB-lite"/>
    </source>
</evidence>
<keyword evidence="4 6" id="KW-0786">Thiamine pyrophosphate</keyword>
<comment type="cofactor">
    <cofactor evidence="6">
        <name>thiamine diphosphate</name>
        <dbReference type="ChEBI" id="CHEBI:58937"/>
    </cofactor>
    <text evidence="6">Binds 1 thiamine pyrophosphate per subunit.</text>
</comment>
<dbReference type="CDD" id="cd02009">
    <property type="entry name" value="TPP_SHCHC_synthase"/>
    <property type="match status" value="1"/>
</dbReference>
<accession>A0A1H1EQ90</accession>
<gene>
    <name evidence="6" type="primary">menD</name>
    <name evidence="10" type="ORF">SAMN04489742_3040</name>
</gene>
<dbReference type="GO" id="GO:0030976">
    <property type="term" value="F:thiamine pyrophosphate binding"/>
    <property type="evidence" value="ECO:0007669"/>
    <property type="project" value="UniProtKB-UniRule"/>
</dbReference>
<comment type="cofactor">
    <cofactor evidence="6">
        <name>Mg(2+)</name>
        <dbReference type="ChEBI" id="CHEBI:18420"/>
    </cofactor>
    <cofactor evidence="6">
        <name>Mn(2+)</name>
        <dbReference type="ChEBI" id="CHEBI:29035"/>
    </cofactor>
</comment>
<dbReference type="InterPro" id="IPR029061">
    <property type="entry name" value="THDP-binding"/>
</dbReference>
<dbReference type="SUPFAM" id="SSF52518">
    <property type="entry name" value="Thiamin diphosphate-binding fold (THDP-binding)"/>
    <property type="match status" value="2"/>
</dbReference>
<dbReference type="UniPathway" id="UPA01057">
    <property type="reaction ID" value="UER00164"/>
</dbReference>
<dbReference type="GO" id="GO:0030145">
    <property type="term" value="F:manganese ion binding"/>
    <property type="evidence" value="ECO:0007669"/>
    <property type="project" value="UniProtKB-UniRule"/>
</dbReference>
<feature type="domain" description="Thiamine pyrophosphate enzyme N-terminal TPP-binding" evidence="9">
    <location>
        <begin position="11"/>
        <end position="123"/>
    </location>
</feature>